<dbReference type="EMBL" id="WSEL01000003">
    <property type="protein sequence ID" value="MVQ29546.1"/>
    <property type="molecule type" value="Genomic_DNA"/>
</dbReference>
<comment type="caution">
    <text evidence="1">The sequence shown here is derived from an EMBL/GenBank/DDBJ whole genome shotgun (WGS) entry which is preliminary data.</text>
</comment>
<proteinExistence type="predicted"/>
<accession>A0A6N8IU45</accession>
<evidence type="ECO:0000313" key="1">
    <source>
        <dbReference type="EMBL" id="MVQ29546.1"/>
    </source>
</evidence>
<sequence>MSGAIDWSRPWFAPWRAAGAPVAAAVAAGAAQHDALNAARPPLRFVPQAALPDGTAYEQFIFDTGTCPVRPGAHDFFNGLVWLQLPRTKCRLNELQAQAIAAGGIGGRRGPVRDAITVLDENGALLQAPEPLWAALLARDWRRLFVELRPLWRLARLLVVGHALLEKLAAPRKDLTAHVWRVPCPDVAFAAADGWLAAQCTPQALAAKPFAPLPVLGIPGWWPANENFSFYDDSVVFRPPRPRVDPTGDQRPVPRA</sequence>
<dbReference type="AlphaFoldDB" id="A0A6N8IU45"/>
<reference evidence="1 2" key="1">
    <citation type="submission" date="2019-12" db="EMBL/GenBank/DDBJ databases">
        <authorList>
            <person name="Huq M.A."/>
        </authorList>
    </citation>
    <scope>NUCLEOTIDE SEQUENCE [LARGE SCALE GENOMIC DNA]</scope>
    <source>
        <strain evidence="1 2">MAH-25</strain>
    </source>
</reference>
<protein>
    <submittedName>
        <fullName evidence="1">DUF3025 domain-containing protein</fullName>
    </submittedName>
</protein>
<dbReference type="InterPro" id="IPR021390">
    <property type="entry name" value="DUF3025"/>
</dbReference>
<keyword evidence="2" id="KW-1185">Reference proteome</keyword>
<dbReference type="Pfam" id="PF11227">
    <property type="entry name" value="DUF3025"/>
    <property type="match status" value="1"/>
</dbReference>
<evidence type="ECO:0000313" key="2">
    <source>
        <dbReference type="Proteomes" id="UP000469385"/>
    </source>
</evidence>
<organism evidence="1 2">
    <name type="scientific">Ramlibacter pinisoli</name>
    <dbReference type="NCBI Taxonomy" id="2682844"/>
    <lineage>
        <taxon>Bacteria</taxon>
        <taxon>Pseudomonadati</taxon>
        <taxon>Pseudomonadota</taxon>
        <taxon>Betaproteobacteria</taxon>
        <taxon>Burkholderiales</taxon>
        <taxon>Comamonadaceae</taxon>
        <taxon>Ramlibacter</taxon>
    </lineage>
</organism>
<dbReference type="Proteomes" id="UP000469385">
    <property type="component" value="Unassembled WGS sequence"/>
</dbReference>
<name>A0A6N8IU45_9BURK</name>
<dbReference type="RefSeq" id="WP_181653955.1">
    <property type="nucleotide sequence ID" value="NZ_WSEL01000003.1"/>
</dbReference>
<gene>
    <name evidence="1" type="ORF">GON04_08810</name>
</gene>